<dbReference type="Gene3D" id="3.30.70.330">
    <property type="match status" value="1"/>
</dbReference>
<dbReference type="PANTHER" id="PTHR23140:SF3">
    <property type="entry name" value="SR-RELATED AND CTD-ASSOCIATED FACTOR 4"/>
    <property type="match status" value="1"/>
</dbReference>
<dbReference type="Pfam" id="PF00076">
    <property type="entry name" value="RRM_1"/>
    <property type="match status" value="1"/>
</dbReference>
<feature type="compositionally biased region" description="Basic and acidic residues" evidence="3">
    <location>
        <begin position="376"/>
        <end position="387"/>
    </location>
</feature>
<feature type="compositionally biased region" description="Basic and acidic residues" evidence="3">
    <location>
        <begin position="439"/>
        <end position="463"/>
    </location>
</feature>
<accession>A0A8C2BAJ9</accession>
<evidence type="ECO:0000313" key="7">
    <source>
        <dbReference type="Proteomes" id="UP000694700"/>
    </source>
</evidence>
<evidence type="ECO:0000259" key="4">
    <source>
        <dbReference type="PROSITE" id="PS50102"/>
    </source>
</evidence>
<feature type="domain" description="CID" evidence="5">
    <location>
        <begin position="1"/>
        <end position="141"/>
    </location>
</feature>
<dbReference type="FunFam" id="1.25.40.90:FF:000004">
    <property type="entry name" value="splicing factor, arginine/serine-rich 15"/>
    <property type="match status" value="1"/>
</dbReference>
<dbReference type="InterPro" id="IPR006569">
    <property type="entry name" value="CID_dom"/>
</dbReference>
<feature type="compositionally biased region" description="Basic residues" evidence="3">
    <location>
        <begin position="388"/>
        <end position="438"/>
    </location>
</feature>
<dbReference type="PANTHER" id="PTHR23140">
    <property type="entry name" value="RNA PROCESSING PROTEIN LD23810P"/>
    <property type="match status" value="1"/>
</dbReference>
<dbReference type="GO" id="GO:1990269">
    <property type="term" value="F:RNA polymerase II C-terminal domain phosphoserine binding"/>
    <property type="evidence" value="ECO:0007669"/>
    <property type="project" value="TreeGrafter"/>
</dbReference>
<dbReference type="GO" id="GO:2000805">
    <property type="term" value="P:negative regulation of termination of RNA polymerase II transcription, poly(A)-coupled"/>
    <property type="evidence" value="ECO:0007669"/>
    <property type="project" value="TreeGrafter"/>
</dbReference>
<feature type="compositionally biased region" description="Basic and acidic residues" evidence="3">
    <location>
        <begin position="805"/>
        <end position="824"/>
    </location>
</feature>
<dbReference type="Proteomes" id="UP000694700">
    <property type="component" value="Unplaced"/>
</dbReference>
<dbReference type="InterPro" id="IPR051485">
    <property type="entry name" value="SR-CTD_assoc_factor"/>
</dbReference>
<dbReference type="Gene3D" id="1.25.40.90">
    <property type="match status" value="1"/>
</dbReference>
<feature type="region of interest" description="Disordered" evidence="3">
    <location>
        <begin position="799"/>
        <end position="847"/>
    </location>
</feature>
<evidence type="ECO:0000313" key="6">
    <source>
        <dbReference type="Ensembl" id="ENSCCRP00015117660.1"/>
    </source>
</evidence>
<dbReference type="SUPFAM" id="SSF54928">
    <property type="entry name" value="RNA-binding domain, RBD"/>
    <property type="match status" value="1"/>
</dbReference>
<dbReference type="Pfam" id="PF04818">
    <property type="entry name" value="CID"/>
    <property type="match status" value="1"/>
</dbReference>
<keyword evidence="1 2" id="KW-0694">RNA-binding</keyword>
<evidence type="ECO:0000256" key="1">
    <source>
        <dbReference type="ARBA" id="ARBA00022884"/>
    </source>
</evidence>
<feature type="domain" description="RRM" evidence="4">
    <location>
        <begin position="471"/>
        <end position="545"/>
    </location>
</feature>
<sequence length="847" mass="93717">MDMEAVNAFNGEMSSMMDMTPPISRAKMMSVTKAGIKAIKLYKHVVQIVEKFIKRCKPDLKVAGLYVVDSIIRQSRHQFGTDRDLFGPRFLKNFTLTFQNLFQCPADDTGKILRVLNLWQKNDVFSMDIIQPLLDMATAPALPLVENGIPAADPEEKTMLNKVVIFVILGPKSPPAVPVPVAVPEPAPASAVAAAAAPPTLQNPVALAAVAQLLQGTGGVEQLLQTLQQAGGAGLPQSTAPPPEQKTSLAKSLLDRFDYDDDPEPVEEKTEPAPAAPIAINLPPELQQALQAHLLSQIVSQDMTKIMYAIKWFLPVQTQMQGQMMSQGQVPSQGQVAPHEFPVIVQTQIPDNTPHVCDESVTQPSTTQQLQQVWTETERSVHDGRDRRPGRRTRSRSPRRRSSSRSRRSRSGSRSHRERSRHHRTRSRSRERRGHSPRARSEERRDREKERERRQKGLPPVKKETLSVCSTTLWIGQLDKKTQQQDIMSLMEEFGQIESINMIPPRGCAYIVMVHRQDAYTALNKLSRGVVKVNQKTIKIAWALNKGVKTDLKKFWDVERGVTYIPWDKVKPNDIGSLQEGGMLDAETLKQEWKCVLGNPAVPVTGPEGKQEDGAALPAVSQSPSLNVVPGPPPNMSLPPPAMITGASPPSFPPPGFNPSQMPAGTEVNTSVQQGCIELVNSVNTDIYNVTKDFKCCSFELSIHQRILGKKSQALSPPPLRGILGPRPGPLPPHSPVGLRPPFMPPFANNGPRHILPPPNMAPQMMPPRGPNPMFGEPPAGRFRMRMMGPPGHDFPRHRLPMGPRGEEPHWRDQGPERAPDRFGNEQPFHRGGWGRGGPRGRSRFGN</sequence>
<feature type="region of interest" description="Disordered" evidence="3">
    <location>
        <begin position="351"/>
        <end position="463"/>
    </location>
</feature>
<dbReference type="InterPro" id="IPR008942">
    <property type="entry name" value="ENTH_VHS"/>
</dbReference>
<feature type="compositionally biased region" description="Polar residues" evidence="3">
    <location>
        <begin position="360"/>
        <end position="375"/>
    </location>
</feature>
<dbReference type="SMART" id="SM00360">
    <property type="entry name" value="RRM"/>
    <property type="match status" value="1"/>
</dbReference>
<dbReference type="SMART" id="SM00582">
    <property type="entry name" value="RPR"/>
    <property type="match status" value="1"/>
</dbReference>
<dbReference type="InterPro" id="IPR012677">
    <property type="entry name" value="Nucleotide-bd_a/b_plait_sf"/>
</dbReference>
<dbReference type="GO" id="GO:0005634">
    <property type="term" value="C:nucleus"/>
    <property type="evidence" value="ECO:0007669"/>
    <property type="project" value="TreeGrafter"/>
</dbReference>
<protein>
    <submittedName>
        <fullName evidence="6">SR-related CTD-associated factor 4b</fullName>
    </submittedName>
</protein>
<dbReference type="AlphaFoldDB" id="A0A8C2BAJ9"/>
<dbReference type="InterPro" id="IPR035979">
    <property type="entry name" value="RBD_domain_sf"/>
</dbReference>
<evidence type="ECO:0000256" key="3">
    <source>
        <dbReference type="SAM" id="MobiDB-lite"/>
    </source>
</evidence>
<dbReference type="InterPro" id="IPR000504">
    <property type="entry name" value="RRM_dom"/>
</dbReference>
<evidence type="ECO:0000259" key="5">
    <source>
        <dbReference type="PROSITE" id="PS51391"/>
    </source>
</evidence>
<dbReference type="Ensembl" id="ENSCCRT00015121388.1">
    <property type="protein sequence ID" value="ENSCCRP00015117660.1"/>
    <property type="gene ID" value="ENSCCRG00015046436.1"/>
</dbReference>
<evidence type="ECO:0000256" key="2">
    <source>
        <dbReference type="PROSITE-ProRule" id="PRU00176"/>
    </source>
</evidence>
<dbReference type="SUPFAM" id="SSF48464">
    <property type="entry name" value="ENTH/VHS domain"/>
    <property type="match status" value="1"/>
</dbReference>
<organism evidence="6 7">
    <name type="scientific">Cyprinus carpio</name>
    <name type="common">Common carp</name>
    <dbReference type="NCBI Taxonomy" id="7962"/>
    <lineage>
        <taxon>Eukaryota</taxon>
        <taxon>Metazoa</taxon>
        <taxon>Chordata</taxon>
        <taxon>Craniata</taxon>
        <taxon>Vertebrata</taxon>
        <taxon>Euteleostomi</taxon>
        <taxon>Actinopterygii</taxon>
        <taxon>Neopterygii</taxon>
        <taxon>Teleostei</taxon>
        <taxon>Ostariophysi</taxon>
        <taxon>Cypriniformes</taxon>
        <taxon>Cyprinidae</taxon>
        <taxon>Cyprininae</taxon>
        <taxon>Cyprinus</taxon>
    </lineage>
</organism>
<name>A0A8C2BAJ9_CYPCA</name>
<dbReference type="PROSITE" id="PS50102">
    <property type="entry name" value="RRM"/>
    <property type="match status" value="1"/>
</dbReference>
<reference evidence="6" key="1">
    <citation type="submission" date="2025-08" db="UniProtKB">
        <authorList>
            <consortium name="Ensembl"/>
        </authorList>
    </citation>
    <scope>IDENTIFICATION</scope>
</reference>
<dbReference type="GO" id="GO:0003723">
    <property type="term" value="F:RNA binding"/>
    <property type="evidence" value="ECO:0007669"/>
    <property type="project" value="UniProtKB-UniRule"/>
</dbReference>
<dbReference type="PROSITE" id="PS51391">
    <property type="entry name" value="CID"/>
    <property type="match status" value="1"/>
</dbReference>
<proteinExistence type="predicted"/>